<name>A0A5P1EQD1_ASPOF</name>
<gene>
    <name evidence="2" type="ORF">A4U43_C05F4590</name>
</gene>
<dbReference type="Gramene" id="ONK67863">
    <property type="protein sequence ID" value="ONK67863"/>
    <property type="gene ID" value="A4U43_C05F4590"/>
</dbReference>
<dbReference type="EMBL" id="CM007385">
    <property type="protein sequence ID" value="ONK67863.1"/>
    <property type="molecule type" value="Genomic_DNA"/>
</dbReference>
<dbReference type="Proteomes" id="UP000243459">
    <property type="component" value="Chromosome 5"/>
</dbReference>
<accession>A0A5P1EQD1</accession>
<organism evidence="2 3">
    <name type="scientific">Asparagus officinalis</name>
    <name type="common">Garden asparagus</name>
    <dbReference type="NCBI Taxonomy" id="4686"/>
    <lineage>
        <taxon>Eukaryota</taxon>
        <taxon>Viridiplantae</taxon>
        <taxon>Streptophyta</taxon>
        <taxon>Embryophyta</taxon>
        <taxon>Tracheophyta</taxon>
        <taxon>Spermatophyta</taxon>
        <taxon>Magnoliopsida</taxon>
        <taxon>Liliopsida</taxon>
        <taxon>Asparagales</taxon>
        <taxon>Asparagaceae</taxon>
        <taxon>Asparagoideae</taxon>
        <taxon>Asparagus</taxon>
    </lineage>
</organism>
<sequence length="168" mass="16766">MQLHHPYSEGTAETNGTNSISENNPSSGENGCKPDDNHVGVSGVFSGARAQDDYTLSGAHTLVNTVRVGGSNARNSGASGARAQDESGSDDMLYSDTLSGAHTLVNTVRVGGSNAGNSGASGAAHTLVNTVRVGGSNAGNSGASGNAMRLGGQVKWNHGLAKGSQVAK</sequence>
<feature type="compositionally biased region" description="Low complexity" evidence="1">
    <location>
        <begin position="69"/>
        <end position="82"/>
    </location>
</feature>
<reference evidence="3" key="1">
    <citation type="journal article" date="2017" name="Nat. Commun.">
        <title>The asparagus genome sheds light on the origin and evolution of a young Y chromosome.</title>
        <authorList>
            <person name="Harkess A."/>
            <person name="Zhou J."/>
            <person name="Xu C."/>
            <person name="Bowers J.E."/>
            <person name="Van der Hulst R."/>
            <person name="Ayyampalayam S."/>
            <person name="Mercati F."/>
            <person name="Riccardi P."/>
            <person name="McKain M.R."/>
            <person name="Kakrana A."/>
            <person name="Tang H."/>
            <person name="Ray J."/>
            <person name="Groenendijk J."/>
            <person name="Arikit S."/>
            <person name="Mathioni S.M."/>
            <person name="Nakano M."/>
            <person name="Shan H."/>
            <person name="Telgmann-Rauber A."/>
            <person name="Kanno A."/>
            <person name="Yue Z."/>
            <person name="Chen H."/>
            <person name="Li W."/>
            <person name="Chen Y."/>
            <person name="Xu X."/>
            <person name="Zhang Y."/>
            <person name="Luo S."/>
            <person name="Chen H."/>
            <person name="Gao J."/>
            <person name="Mao Z."/>
            <person name="Pires J.C."/>
            <person name="Luo M."/>
            <person name="Kudrna D."/>
            <person name="Wing R.A."/>
            <person name="Meyers B.C."/>
            <person name="Yi K."/>
            <person name="Kong H."/>
            <person name="Lavrijsen P."/>
            <person name="Sunseri F."/>
            <person name="Falavigna A."/>
            <person name="Ye Y."/>
            <person name="Leebens-Mack J.H."/>
            <person name="Chen G."/>
        </authorList>
    </citation>
    <scope>NUCLEOTIDE SEQUENCE [LARGE SCALE GENOMIC DNA]</scope>
    <source>
        <strain evidence="3">cv. DH0086</strain>
    </source>
</reference>
<protein>
    <submittedName>
        <fullName evidence="2">Uncharacterized protein</fullName>
    </submittedName>
</protein>
<feature type="compositionally biased region" description="Polar residues" evidence="1">
    <location>
        <begin position="11"/>
        <end position="29"/>
    </location>
</feature>
<evidence type="ECO:0000313" key="3">
    <source>
        <dbReference type="Proteomes" id="UP000243459"/>
    </source>
</evidence>
<feature type="region of interest" description="Disordered" evidence="1">
    <location>
        <begin position="68"/>
        <end position="91"/>
    </location>
</feature>
<keyword evidence="3" id="KW-1185">Reference proteome</keyword>
<evidence type="ECO:0000313" key="2">
    <source>
        <dbReference type="EMBL" id="ONK67863.1"/>
    </source>
</evidence>
<evidence type="ECO:0000256" key="1">
    <source>
        <dbReference type="SAM" id="MobiDB-lite"/>
    </source>
</evidence>
<proteinExistence type="predicted"/>
<dbReference type="AlphaFoldDB" id="A0A5P1EQD1"/>
<feature type="region of interest" description="Disordered" evidence="1">
    <location>
        <begin position="1"/>
        <end position="38"/>
    </location>
</feature>